<dbReference type="AlphaFoldDB" id="A0A517Y8F1"/>
<dbReference type="SFLD" id="SFLDG01129">
    <property type="entry name" value="C1.5:_HAD__Beta-PGM__Phosphata"/>
    <property type="match status" value="1"/>
</dbReference>
<evidence type="ECO:0000313" key="2">
    <source>
        <dbReference type="Proteomes" id="UP000315017"/>
    </source>
</evidence>
<dbReference type="SFLD" id="SFLDS00003">
    <property type="entry name" value="Haloacid_Dehalogenase"/>
    <property type="match status" value="1"/>
</dbReference>
<reference evidence="1 2" key="1">
    <citation type="submission" date="2019-02" db="EMBL/GenBank/DDBJ databases">
        <title>Deep-cultivation of Planctomycetes and their phenomic and genomic characterization uncovers novel biology.</title>
        <authorList>
            <person name="Wiegand S."/>
            <person name="Jogler M."/>
            <person name="Boedeker C."/>
            <person name="Pinto D."/>
            <person name="Vollmers J."/>
            <person name="Rivas-Marin E."/>
            <person name="Kohn T."/>
            <person name="Peeters S.H."/>
            <person name="Heuer A."/>
            <person name="Rast P."/>
            <person name="Oberbeckmann S."/>
            <person name="Bunk B."/>
            <person name="Jeske O."/>
            <person name="Meyerdierks A."/>
            <person name="Storesund J.E."/>
            <person name="Kallscheuer N."/>
            <person name="Luecker S."/>
            <person name="Lage O.M."/>
            <person name="Pohl T."/>
            <person name="Merkel B.J."/>
            <person name="Hornburger P."/>
            <person name="Mueller R.-W."/>
            <person name="Bruemmer F."/>
            <person name="Labrenz M."/>
            <person name="Spormann A.M."/>
            <person name="Op den Camp H."/>
            <person name="Overmann J."/>
            <person name="Amann R."/>
            <person name="Jetten M.S.M."/>
            <person name="Mascher T."/>
            <person name="Medema M.H."/>
            <person name="Devos D.P."/>
            <person name="Kaster A.-K."/>
            <person name="Ovreas L."/>
            <person name="Rohde M."/>
            <person name="Galperin M.Y."/>
            <person name="Jogler C."/>
        </authorList>
    </citation>
    <scope>NUCLEOTIDE SEQUENCE [LARGE SCALE GENOMIC DNA]</scope>
    <source>
        <strain evidence="1 2">ETA_A8</strain>
    </source>
</reference>
<dbReference type="InterPro" id="IPR006439">
    <property type="entry name" value="HAD-SF_hydro_IA"/>
</dbReference>
<dbReference type="NCBIfam" id="TIGR01549">
    <property type="entry name" value="HAD-SF-IA-v1"/>
    <property type="match status" value="1"/>
</dbReference>
<dbReference type="KEGG" id="aagg:ETAA8_15840"/>
<dbReference type="EMBL" id="CP036274">
    <property type="protein sequence ID" value="QDU26506.1"/>
    <property type="molecule type" value="Genomic_DNA"/>
</dbReference>
<organism evidence="1 2">
    <name type="scientific">Anatilimnocola aggregata</name>
    <dbReference type="NCBI Taxonomy" id="2528021"/>
    <lineage>
        <taxon>Bacteria</taxon>
        <taxon>Pseudomonadati</taxon>
        <taxon>Planctomycetota</taxon>
        <taxon>Planctomycetia</taxon>
        <taxon>Pirellulales</taxon>
        <taxon>Pirellulaceae</taxon>
        <taxon>Anatilimnocola</taxon>
    </lineage>
</organism>
<dbReference type="PANTHER" id="PTHR46191">
    <property type="match status" value="1"/>
</dbReference>
<dbReference type="Gene3D" id="1.10.150.720">
    <property type="entry name" value="Haloacid dehalogenase-like hydrolase"/>
    <property type="match status" value="1"/>
</dbReference>
<dbReference type="Gene3D" id="3.40.50.1000">
    <property type="entry name" value="HAD superfamily/HAD-like"/>
    <property type="match status" value="1"/>
</dbReference>
<sequence>MKATIEVVLFDAVGTLIFPDPPVAVAYEMIGRRFGSEVSVEQVGERFRAAFRLAYDQRNSGQVTRTSEANELARWKAIVGAVFFDAPVENGNELFSALWQHFAEPTNWRVFDDVQPTIEVLWQRGYRVGIASNFDERLLNICQSSPILRQFDSFFISSQVGWSKPAPEYYRAIEQTLNVSPSRILMIGDDEQNDVRAPLSLGWRARWLVRGDAASQPGQLTSLLDLLSEVD</sequence>
<dbReference type="PANTHER" id="PTHR46191:SF2">
    <property type="entry name" value="HALOACID DEHALOGENASE-LIKE HYDROLASE DOMAIN-CONTAINING PROTEIN 3"/>
    <property type="match status" value="1"/>
</dbReference>
<dbReference type="InterPro" id="IPR044924">
    <property type="entry name" value="HAD-SF_hydro_IA_REG-2-like_cap"/>
</dbReference>
<dbReference type="OrthoDB" id="9809962at2"/>
<dbReference type="RefSeq" id="WP_145087166.1">
    <property type="nucleotide sequence ID" value="NZ_CP036274.1"/>
</dbReference>
<accession>A0A517Y8F1</accession>
<dbReference type="SUPFAM" id="SSF56784">
    <property type="entry name" value="HAD-like"/>
    <property type="match status" value="1"/>
</dbReference>
<dbReference type="Pfam" id="PF00702">
    <property type="entry name" value="Hydrolase"/>
    <property type="match status" value="1"/>
</dbReference>
<keyword evidence="2" id="KW-1185">Reference proteome</keyword>
<dbReference type="PRINTS" id="PR00413">
    <property type="entry name" value="HADHALOGNASE"/>
</dbReference>
<proteinExistence type="predicted"/>
<dbReference type="InterPro" id="IPR023214">
    <property type="entry name" value="HAD_sf"/>
</dbReference>
<name>A0A517Y8F1_9BACT</name>
<gene>
    <name evidence="1" type="ORF">ETAA8_15840</name>
</gene>
<dbReference type="InterPro" id="IPR036412">
    <property type="entry name" value="HAD-like_sf"/>
</dbReference>
<dbReference type="InterPro" id="IPR051828">
    <property type="entry name" value="HAD-like_hydrolase_domain"/>
</dbReference>
<protein>
    <submittedName>
        <fullName evidence="1">dUMP phosphatase</fullName>
    </submittedName>
</protein>
<evidence type="ECO:0000313" key="1">
    <source>
        <dbReference type="EMBL" id="QDU26506.1"/>
    </source>
</evidence>
<dbReference type="Proteomes" id="UP000315017">
    <property type="component" value="Chromosome"/>
</dbReference>